<comment type="caution">
    <text evidence="2">The sequence shown here is derived from an EMBL/GenBank/DDBJ whole genome shotgun (WGS) entry which is preliminary data.</text>
</comment>
<evidence type="ECO:0000256" key="1">
    <source>
        <dbReference type="SAM" id="MobiDB-lite"/>
    </source>
</evidence>
<name>A0A2P5C6M2_PARAD</name>
<dbReference type="EMBL" id="JXTB01000168">
    <property type="protein sequence ID" value="PON56679.1"/>
    <property type="molecule type" value="Genomic_DNA"/>
</dbReference>
<sequence>MKMETDISPMMFPNTPFSGAKINKRQLDKQQPNKEKIKDSPLHQLNPASSIHAAKSSISGGHKLPCFDELGNSEEKLLHRAIEKQSD</sequence>
<feature type="region of interest" description="Disordered" evidence="1">
    <location>
        <begin position="1"/>
        <end position="64"/>
    </location>
</feature>
<reference evidence="3" key="1">
    <citation type="submission" date="2016-06" db="EMBL/GenBank/DDBJ databases">
        <title>Parallel loss of symbiosis genes in relatives of nitrogen-fixing non-legume Parasponia.</title>
        <authorList>
            <person name="Van Velzen R."/>
            <person name="Holmer R."/>
            <person name="Bu F."/>
            <person name="Rutten L."/>
            <person name="Van Zeijl A."/>
            <person name="Liu W."/>
            <person name="Santuari L."/>
            <person name="Cao Q."/>
            <person name="Sharma T."/>
            <person name="Shen D."/>
            <person name="Roswanjaya Y."/>
            <person name="Wardhani T."/>
            <person name="Kalhor M.S."/>
            <person name="Jansen J."/>
            <person name="Van den Hoogen J."/>
            <person name="Gungor B."/>
            <person name="Hartog M."/>
            <person name="Hontelez J."/>
            <person name="Verver J."/>
            <person name="Yang W.-C."/>
            <person name="Schijlen E."/>
            <person name="Repin R."/>
            <person name="Schilthuizen M."/>
            <person name="Schranz E."/>
            <person name="Heidstra R."/>
            <person name="Miyata K."/>
            <person name="Fedorova E."/>
            <person name="Kohlen W."/>
            <person name="Bisseling T."/>
            <person name="Smit S."/>
            <person name="Geurts R."/>
        </authorList>
    </citation>
    <scope>NUCLEOTIDE SEQUENCE [LARGE SCALE GENOMIC DNA]</scope>
    <source>
        <strain evidence="3">cv. WU1-14</strain>
    </source>
</reference>
<evidence type="ECO:0000313" key="3">
    <source>
        <dbReference type="Proteomes" id="UP000237105"/>
    </source>
</evidence>
<dbReference type="Proteomes" id="UP000237105">
    <property type="component" value="Unassembled WGS sequence"/>
</dbReference>
<organism evidence="2 3">
    <name type="scientific">Parasponia andersonii</name>
    <name type="common">Sponia andersonii</name>
    <dbReference type="NCBI Taxonomy" id="3476"/>
    <lineage>
        <taxon>Eukaryota</taxon>
        <taxon>Viridiplantae</taxon>
        <taxon>Streptophyta</taxon>
        <taxon>Embryophyta</taxon>
        <taxon>Tracheophyta</taxon>
        <taxon>Spermatophyta</taxon>
        <taxon>Magnoliopsida</taxon>
        <taxon>eudicotyledons</taxon>
        <taxon>Gunneridae</taxon>
        <taxon>Pentapetalae</taxon>
        <taxon>rosids</taxon>
        <taxon>fabids</taxon>
        <taxon>Rosales</taxon>
        <taxon>Cannabaceae</taxon>
        <taxon>Parasponia</taxon>
    </lineage>
</organism>
<accession>A0A2P5C6M2</accession>
<protein>
    <submittedName>
        <fullName evidence="2">Uncharacterized protein</fullName>
    </submittedName>
</protein>
<proteinExistence type="predicted"/>
<evidence type="ECO:0000313" key="2">
    <source>
        <dbReference type="EMBL" id="PON56679.1"/>
    </source>
</evidence>
<feature type="compositionally biased region" description="Basic and acidic residues" evidence="1">
    <location>
        <begin position="25"/>
        <end position="41"/>
    </location>
</feature>
<gene>
    <name evidence="2" type="ORF">PanWU01x14_178970</name>
</gene>
<keyword evidence="3" id="KW-1185">Reference proteome</keyword>
<dbReference type="AlphaFoldDB" id="A0A2P5C6M2"/>
<feature type="compositionally biased region" description="Low complexity" evidence="1">
    <location>
        <begin position="48"/>
        <end position="59"/>
    </location>
</feature>